<organism evidence="2 3">
    <name type="scientific">Yarrowia lipolytica</name>
    <name type="common">Candida lipolytica</name>
    <dbReference type="NCBI Taxonomy" id="4952"/>
    <lineage>
        <taxon>Eukaryota</taxon>
        <taxon>Fungi</taxon>
        <taxon>Dikarya</taxon>
        <taxon>Ascomycota</taxon>
        <taxon>Saccharomycotina</taxon>
        <taxon>Dipodascomycetes</taxon>
        <taxon>Dipodascales</taxon>
        <taxon>Dipodascales incertae sedis</taxon>
        <taxon>Yarrowia</taxon>
    </lineage>
</organism>
<feature type="transmembrane region" description="Helical" evidence="1">
    <location>
        <begin position="20"/>
        <end position="41"/>
    </location>
</feature>
<name>A0A1D8N904_YARLL</name>
<reference evidence="2 3" key="1">
    <citation type="journal article" date="2016" name="PLoS ONE">
        <title>Sequence Assembly of Yarrowia lipolytica Strain W29/CLIB89 Shows Transposable Element Diversity.</title>
        <authorList>
            <person name="Magnan C."/>
            <person name="Yu J."/>
            <person name="Chang I."/>
            <person name="Jahn E."/>
            <person name="Kanomata Y."/>
            <person name="Wu J."/>
            <person name="Zeller M."/>
            <person name="Oakes M."/>
            <person name="Baldi P."/>
            <person name="Sandmeyer S."/>
        </authorList>
    </citation>
    <scope>NUCLEOTIDE SEQUENCE [LARGE SCALE GENOMIC DNA]</scope>
    <source>
        <strain evidence="3">CLIB89(W29)</strain>
    </source>
</reference>
<dbReference type="VEuPathDB" id="FungiDB:YALI1_B30382g"/>
<keyword evidence="1" id="KW-0472">Membrane</keyword>
<evidence type="ECO:0000313" key="2">
    <source>
        <dbReference type="EMBL" id="AOW02124.1"/>
    </source>
</evidence>
<dbReference type="GeneID" id="94582797"/>
<keyword evidence="1" id="KW-1133">Transmembrane helix</keyword>
<feature type="transmembrane region" description="Helical" evidence="1">
    <location>
        <begin position="95"/>
        <end position="114"/>
    </location>
</feature>
<sequence length="121" mass="14086">MAHTQASVALAIALTLWYLAYQLWLMSLWLWLIALALACSFDHVWRLSKQIFALQLAALAFQLGSSDSRRLLIQEFHLWERSLERSFTLENLCRWLCRCFTVWLFALAAAHVVLKNSQDTE</sequence>
<dbReference type="AlphaFoldDB" id="A0A1D8N904"/>
<protein>
    <submittedName>
        <fullName evidence="2">Uncharacterized protein</fullName>
    </submittedName>
</protein>
<keyword evidence="1" id="KW-0812">Transmembrane</keyword>
<proteinExistence type="predicted"/>
<dbReference type="VEuPathDB" id="FungiDB:YALI0_B23496g"/>
<dbReference type="RefSeq" id="XP_068138256.1">
    <property type="nucleotide sequence ID" value="XM_068282155.1"/>
</dbReference>
<evidence type="ECO:0000313" key="3">
    <source>
        <dbReference type="Proteomes" id="UP000182444"/>
    </source>
</evidence>
<evidence type="ECO:0000256" key="1">
    <source>
        <dbReference type="SAM" id="Phobius"/>
    </source>
</evidence>
<gene>
    <name evidence="2" type="ORF">YALI1_B30382g</name>
</gene>
<dbReference type="EMBL" id="CP017554">
    <property type="protein sequence ID" value="AOW02124.1"/>
    <property type="molecule type" value="Genomic_DNA"/>
</dbReference>
<dbReference type="Proteomes" id="UP000182444">
    <property type="component" value="Chromosome 1B"/>
</dbReference>
<accession>A0A1D8N904</accession>